<name>A0A371IFL0_MUCPR</name>
<evidence type="ECO:0000259" key="1">
    <source>
        <dbReference type="Pfam" id="PF07727"/>
    </source>
</evidence>
<evidence type="ECO:0000313" key="3">
    <source>
        <dbReference type="Proteomes" id="UP000257109"/>
    </source>
</evidence>
<feature type="domain" description="Reverse transcriptase Ty1/copia-type" evidence="1">
    <location>
        <begin position="7"/>
        <end position="110"/>
    </location>
</feature>
<dbReference type="AlphaFoldDB" id="A0A371IFL0"/>
<organism evidence="2 3">
    <name type="scientific">Mucuna pruriens</name>
    <name type="common">Velvet bean</name>
    <name type="synonym">Dolichos pruriens</name>
    <dbReference type="NCBI Taxonomy" id="157652"/>
    <lineage>
        <taxon>Eukaryota</taxon>
        <taxon>Viridiplantae</taxon>
        <taxon>Streptophyta</taxon>
        <taxon>Embryophyta</taxon>
        <taxon>Tracheophyta</taxon>
        <taxon>Spermatophyta</taxon>
        <taxon>Magnoliopsida</taxon>
        <taxon>eudicotyledons</taxon>
        <taxon>Gunneridae</taxon>
        <taxon>Pentapetalae</taxon>
        <taxon>rosids</taxon>
        <taxon>fabids</taxon>
        <taxon>Fabales</taxon>
        <taxon>Fabaceae</taxon>
        <taxon>Papilionoideae</taxon>
        <taxon>50 kb inversion clade</taxon>
        <taxon>NPAAA clade</taxon>
        <taxon>indigoferoid/millettioid clade</taxon>
        <taxon>Phaseoleae</taxon>
        <taxon>Mucuna</taxon>
    </lineage>
</organism>
<dbReference type="Pfam" id="PF07727">
    <property type="entry name" value="RVT_2"/>
    <property type="match status" value="1"/>
</dbReference>
<dbReference type="PANTHER" id="PTHR11439">
    <property type="entry name" value="GAG-POL-RELATED RETROTRANSPOSON"/>
    <property type="match status" value="1"/>
</dbReference>
<gene>
    <name evidence="2" type="primary">GIP</name>
    <name evidence="2" type="ORF">CR513_01257</name>
</gene>
<evidence type="ECO:0000313" key="2">
    <source>
        <dbReference type="EMBL" id="RDY13773.1"/>
    </source>
</evidence>
<dbReference type="PANTHER" id="PTHR11439:SF483">
    <property type="entry name" value="PEPTIDE SYNTHASE GLIP-LIKE, PUTATIVE (AFU_ORTHOLOGUE AFUA_3G12920)-RELATED"/>
    <property type="match status" value="1"/>
</dbReference>
<dbReference type="OrthoDB" id="1927598at2759"/>
<dbReference type="Proteomes" id="UP000257109">
    <property type="component" value="Unassembled WGS sequence"/>
</dbReference>
<proteinExistence type="predicted"/>
<dbReference type="SUPFAM" id="SSF56672">
    <property type="entry name" value="DNA/RNA polymerases"/>
    <property type="match status" value="1"/>
</dbReference>
<dbReference type="EMBL" id="QJKJ01000202">
    <property type="protein sequence ID" value="RDY13773.1"/>
    <property type="molecule type" value="Genomic_DNA"/>
</dbReference>
<accession>A0A371IFL0</accession>
<reference evidence="2" key="1">
    <citation type="submission" date="2018-05" db="EMBL/GenBank/DDBJ databases">
        <title>Draft genome of Mucuna pruriens seed.</title>
        <authorList>
            <person name="Nnadi N.E."/>
            <person name="Vos R."/>
            <person name="Hasami M.H."/>
            <person name="Devisetty U.K."/>
            <person name="Aguiy J.C."/>
        </authorList>
    </citation>
    <scope>NUCLEOTIDE SEQUENCE [LARGE SCALE GENOMIC DNA]</scope>
    <source>
        <strain evidence="2">JCA_2017</strain>
    </source>
</reference>
<feature type="non-terminal residue" evidence="2">
    <location>
        <position position="1"/>
    </location>
</feature>
<sequence>MATYLRLALKNCTLEYEVYVKCRKGSMKLEKLLVCLYVDDLLIPGSSEVEIAIFKKQMMNEFEMSDLGLLSNFLGIEFEMTRYGMVMHQTKYAKDLLKRFNMQQSNPVGTLVEVGLCLKKETNEEQVDPTHYRRIVRCLRYLCNTRSDLNFSVRLVSRLTAKAFSLISCKENIEDRKSIARYIFFYGRAPISWSSTKELVVALSSCEVEYIVASETACQVEKNSKKVKLLVDNKSVIDLARHPPSHERSKHIETRFDFLREQVSNEKLQIENCITEIQFANIFTKALKRERFGCLIDSIGIVCVNAALN</sequence>
<keyword evidence="3" id="KW-1185">Reference proteome</keyword>
<dbReference type="CDD" id="cd09272">
    <property type="entry name" value="RNase_HI_RT_Ty1"/>
    <property type="match status" value="1"/>
</dbReference>
<dbReference type="InterPro" id="IPR043502">
    <property type="entry name" value="DNA/RNA_pol_sf"/>
</dbReference>
<protein>
    <submittedName>
        <fullName evidence="2">Copia protein</fullName>
    </submittedName>
</protein>
<comment type="caution">
    <text evidence="2">The sequence shown here is derived from an EMBL/GenBank/DDBJ whole genome shotgun (WGS) entry which is preliminary data.</text>
</comment>
<dbReference type="STRING" id="157652.A0A371IFL0"/>
<dbReference type="InterPro" id="IPR013103">
    <property type="entry name" value="RVT_2"/>
</dbReference>